<protein>
    <recommendedName>
        <fullName evidence="2">Histamine N-methyltransferase</fullName>
    </recommendedName>
</protein>
<dbReference type="InterPro" id="IPR029063">
    <property type="entry name" value="SAM-dependent_MTases_sf"/>
</dbReference>
<dbReference type="Gene3D" id="3.40.50.150">
    <property type="entry name" value="Vaccinia Virus protein VP39"/>
    <property type="match status" value="1"/>
</dbReference>
<evidence type="ECO:0008006" key="2">
    <source>
        <dbReference type="Google" id="ProtNLM"/>
    </source>
</evidence>
<name>A0A2D4KJT5_9SAUR</name>
<accession>A0A2D4KJT5</accession>
<proteinExistence type="predicted"/>
<organism evidence="1">
    <name type="scientific">Micrurus paraensis</name>
    <dbReference type="NCBI Taxonomy" id="1970185"/>
    <lineage>
        <taxon>Eukaryota</taxon>
        <taxon>Metazoa</taxon>
        <taxon>Chordata</taxon>
        <taxon>Craniata</taxon>
        <taxon>Vertebrata</taxon>
        <taxon>Euteleostomi</taxon>
        <taxon>Lepidosauria</taxon>
        <taxon>Squamata</taxon>
        <taxon>Bifurcata</taxon>
        <taxon>Unidentata</taxon>
        <taxon>Episquamata</taxon>
        <taxon>Toxicofera</taxon>
        <taxon>Serpentes</taxon>
        <taxon>Colubroidea</taxon>
        <taxon>Elapidae</taxon>
        <taxon>Elapinae</taxon>
        <taxon>Micrurus</taxon>
    </lineage>
</organism>
<evidence type="ECO:0000313" key="1">
    <source>
        <dbReference type="EMBL" id="LAB08983.1"/>
    </source>
</evidence>
<reference evidence="1" key="1">
    <citation type="submission" date="2017-07" db="EMBL/GenBank/DDBJ databases">
        <authorList>
            <person name="Mikheyev A."/>
            <person name="Grau M."/>
        </authorList>
    </citation>
    <scope>NUCLEOTIDE SEQUENCE</scope>
    <source>
        <tissue evidence="1">Venom_gland</tissue>
    </source>
</reference>
<dbReference type="EMBL" id="IACL01069880">
    <property type="protein sequence ID" value="LAB08983.1"/>
    <property type="molecule type" value="Transcribed_RNA"/>
</dbReference>
<sequence length="128" mass="14369">MTMRSLFSNHSHYVETFQVFLKKSTEHQCMLDFIHKKLPQLISSISNGKTDINVLSIGGGSGEIDLEILARLQSEYPGVIIHTDVIEPNAEQINSYKGMFNTAASAELHDTDPFAPQCSRVRYGNMCY</sequence>
<dbReference type="SUPFAM" id="SSF53335">
    <property type="entry name" value="S-adenosyl-L-methionine-dependent methyltransferases"/>
    <property type="match status" value="1"/>
</dbReference>
<dbReference type="AlphaFoldDB" id="A0A2D4KJT5"/>
<reference evidence="1" key="2">
    <citation type="submission" date="2017-11" db="EMBL/GenBank/DDBJ databases">
        <title>Coralsnake Venomics: Analyses of Venom Gland Transcriptomes and Proteomes of Six Brazilian Taxa.</title>
        <authorList>
            <person name="Aird S.D."/>
            <person name="Jorge da Silva N."/>
            <person name="Qiu L."/>
            <person name="Villar-Briones A."/>
            <person name="Aparecida-Saddi V."/>
            <person name="Campos-Telles M.P."/>
            <person name="Grau M."/>
            <person name="Mikheyev A.S."/>
        </authorList>
    </citation>
    <scope>NUCLEOTIDE SEQUENCE</scope>
    <source>
        <tissue evidence="1">Venom_gland</tissue>
    </source>
</reference>